<feature type="compositionally biased region" description="Pro residues" evidence="1">
    <location>
        <begin position="171"/>
        <end position="180"/>
    </location>
</feature>
<evidence type="ECO:0000313" key="3">
    <source>
        <dbReference type="Proteomes" id="UP000309038"/>
    </source>
</evidence>
<evidence type="ECO:0000256" key="1">
    <source>
        <dbReference type="SAM" id="MobiDB-lite"/>
    </source>
</evidence>
<organism evidence="2 3">
    <name type="scientific">Hermanssonia centrifuga</name>
    <dbReference type="NCBI Taxonomy" id="98765"/>
    <lineage>
        <taxon>Eukaryota</taxon>
        <taxon>Fungi</taxon>
        <taxon>Dikarya</taxon>
        <taxon>Basidiomycota</taxon>
        <taxon>Agaricomycotina</taxon>
        <taxon>Agaricomycetes</taxon>
        <taxon>Polyporales</taxon>
        <taxon>Meruliaceae</taxon>
        <taxon>Hermanssonia</taxon>
    </lineage>
</organism>
<accession>A0A4S4L0D1</accession>
<feature type="compositionally biased region" description="Polar residues" evidence="1">
    <location>
        <begin position="146"/>
        <end position="167"/>
    </location>
</feature>
<dbReference type="Proteomes" id="UP000309038">
    <property type="component" value="Unassembled WGS sequence"/>
</dbReference>
<proteinExistence type="predicted"/>
<gene>
    <name evidence="2" type="ORF">EW026_g57</name>
</gene>
<reference evidence="2 3" key="1">
    <citation type="submission" date="2019-02" db="EMBL/GenBank/DDBJ databases">
        <title>Genome sequencing of the rare red list fungi Phlebia centrifuga.</title>
        <authorList>
            <person name="Buettner E."/>
            <person name="Kellner H."/>
        </authorList>
    </citation>
    <scope>NUCLEOTIDE SEQUENCE [LARGE SCALE GENOMIC DNA]</scope>
    <source>
        <strain evidence="2 3">DSM 108282</strain>
    </source>
</reference>
<dbReference type="AlphaFoldDB" id="A0A4S4L0D1"/>
<feature type="region of interest" description="Disordered" evidence="1">
    <location>
        <begin position="127"/>
        <end position="207"/>
    </location>
</feature>
<keyword evidence="3" id="KW-1185">Reference proteome</keyword>
<protein>
    <submittedName>
        <fullName evidence="2">Uncharacterized protein</fullName>
    </submittedName>
</protein>
<sequence length="305" mass="33019">MAQLFGDNPPTALFQITNFGSTSALNLSIEDTSTASSSNITVMGLDDGGGGYGNPRRDSLATIISISTTSLSASLCGTLGSRRLRDSYISIITTSSEVSALLLTEHEQEFEEETDTNREHLRASISSDPEGLDATSHSHHHHTNIGPDTSTTPPQQLLLIPSSSYNAHQPPRTPPTPPPFSNFIPSATIQPVTAPPPGDSSSIATPEFQTRRRRAAKLSKFFGVDVNELVEVLPSEGTITTIVSPSVLAHEFSLFPEAGQRPTRKASTTVSEAKNRRRFLGLNDNDLKEMDMPEVIEQLRRIKGR</sequence>
<comment type="caution">
    <text evidence="2">The sequence shown here is derived from an EMBL/GenBank/DDBJ whole genome shotgun (WGS) entry which is preliminary data.</text>
</comment>
<name>A0A4S4L0D1_9APHY</name>
<dbReference type="EMBL" id="SGPJ01000001">
    <property type="protein sequence ID" value="THH02850.1"/>
    <property type="molecule type" value="Genomic_DNA"/>
</dbReference>
<evidence type="ECO:0000313" key="2">
    <source>
        <dbReference type="EMBL" id="THH02850.1"/>
    </source>
</evidence>